<evidence type="ECO:0000256" key="2">
    <source>
        <dbReference type="ARBA" id="ARBA00022679"/>
    </source>
</evidence>
<reference evidence="4 5" key="1">
    <citation type="journal article" date="2014" name="BMC Genomics">
        <title>Adaptive genomic structural variation in the grape powdery mildew pathogen, Erysiphe necator.</title>
        <authorList>
            <person name="Jones L."/>
            <person name="Riaz S."/>
            <person name="Morales-Cruz A."/>
            <person name="Amrine K.C."/>
            <person name="McGuire B."/>
            <person name="Gubler W.D."/>
            <person name="Walker M.A."/>
            <person name="Cantu D."/>
        </authorList>
    </citation>
    <scope>NUCLEOTIDE SEQUENCE [LARGE SCALE GENOMIC DNA]</scope>
    <source>
        <strain evidence="5">c</strain>
    </source>
</reference>
<keyword evidence="2" id="KW-0808">Transferase</keyword>
<dbReference type="PROSITE" id="PS51142">
    <property type="entry name" value="NAS"/>
    <property type="match status" value="1"/>
</dbReference>
<dbReference type="GO" id="GO:0030410">
    <property type="term" value="F:nicotianamine synthase activity"/>
    <property type="evidence" value="ECO:0007669"/>
    <property type="project" value="InterPro"/>
</dbReference>
<keyword evidence="3" id="KW-0949">S-adenosyl-L-methionine</keyword>
<keyword evidence="5" id="KW-1185">Reference proteome</keyword>
<sequence length="323" mass="36061">MFEILLHYWHRIVDLWCGSEEACDENIEVNILIKKILFIHGQMVSLRESESFNEIADLFSEIRLICTRPISDRASDLILKNPRIIEITSDLRSFCSAIETNLEKKWSLKAAGDVGSTQEEVCARIRAYPYFNTYVNLIEAELSAMRSIEQKPIKKIAFIGSGAMPMTSLCLIGRLTDTPTNISVLNIDRDAEALELSKVVCERLGSQAEGMEFCHAEAGTSLDLNDCDAVYLAALVGHTQEQKEALLGQVTSKMRPGALLVTRGGRKLRSLIYTVFDPTTERVSNLLDVALVINPNKHNIVNSIFVGRVKQSLTSPDPEETKD</sequence>
<organism evidence="4 5">
    <name type="scientific">Uncinula necator</name>
    <name type="common">Grape powdery mildew</name>
    <dbReference type="NCBI Taxonomy" id="52586"/>
    <lineage>
        <taxon>Eukaryota</taxon>
        <taxon>Fungi</taxon>
        <taxon>Dikarya</taxon>
        <taxon>Ascomycota</taxon>
        <taxon>Pezizomycotina</taxon>
        <taxon>Leotiomycetes</taxon>
        <taxon>Erysiphales</taxon>
        <taxon>Erysiphaceae</taxon>
        <taxon>Erysiphe</taxon>
    </lineage>
</organism>
<gene>
    <name evidence="4" type="ORF">EV44_g0859</name>
</gene>
<dbReference type="SUPFAM" id="SSF53335">
    <property type="entry name" value="S-adenosyl-L-methionine-dependent methyltransferases"/>
    <property type="match status" value="1"/>
</dbReference>
<dbReference type="OMA" id="NIDMSPT"/>
<dbReference type="STRING" id="52586.A0A0B1NZS2"/>
<dbReference type="Gene3D" id="3.40.50.150">
    <property type="entry name" value="Vaccinia Virus protein VP39"/>
    <property type="match status" value="1"/>
</dbReference>
<comment type="caution">
    <text evidence="4">The sequence shown here is derived from an EMBL/GenBank/DDBJ whole genome shotgun (WGS) entry which is preliminary data.</text>
</comment>
<dbReference type="InterPro" id="IPR029063">
    <property type="entry name" value="SAM-dependent_MTases_sf"/>
</dbReference>
<accession>A0A0B1NZS2</accession>
<dbReference type="PANTHER" id="PTHR32266">
    <property type="entry name" value="NICOTIANAMINE SYNTHASE 3"/>
    <property type="match status" value="1"/>
</dbReference>
<evidence type="ECO:0000313" key="4">
    <source>
        <dbReference type="EMBL" id="KHJ31852.1"/>
    </source>
</evidence>
<evidence type="ECO:0000313" key="5">
    <source>
        <dbReference type="Proteomes" id="UP000030854"/>
    </source>
</evidence>
<comment type="similarity">
    <text evidence="1">Belongs to the nicotianamine synthase (NAS)-like family.</text>
</comment>
<dbReference type="Pfam" id="PF03059">
    <property type="entry name" value="NAS"/>
    <property type="match status" value="1"/>
</dbReference>
<protein>
    <submittedName>
        <fullName evidence="4">Putative nicotianamine synthase 3</fullName>
    </submittedName>
</protein>
<name>A0A0B1NZS2_UNCNE</name>
<dbReference type="InterPro" id="IPR004298">
    <property type="entry name" value="Nicotian_synth"/>
</dbReference>
<dbReference type="Proteomes" id="UP000030854">
    <property type="component" value="Unassembled WGS sequence"/>
</dbReference>
<dbReference type="EMBL" id="JNVN01002537">
    <property type="protein sequence ID" value="KHJ31852.1"/>
    <property type="molecule type" value="Genomic_DNA"/>
</dbReference>
<proteinExistence type="inferred from homology"/>
<evidence type="ECO:0000256" key="1">
    <source>
        <dbReference type="ARBA" id="ARBA00007009"/>
    </source>
</evidence>
<evidence type="ECO:0000256" key="3">
    <source>
        <dbReference type="ARBA" id="ARBA00022691"/>
    </source>
</evidence>
<dbReference type="AlphaFoldDB" id="A0A0B1NZS2"/>
<dbReference type="GO" id="GO:0030418">
    <property type="term" value="P:nicotianamine biosynthetic process"/>
    <property type="evidence" value="ECO:0007669"/>
    <property type="project" value="InterPro"/>
</dbReference>
<dbReference type="PANTHER" id="PTHR32266:SF12">
    <property type="entry name" value="NICOTIANAMINE SYNTHASE 3"/>
    <property type="match status" value="1"/>
</dbReference>
<dbReference type="HOGENOM" id="CLU_031919_1_0_1"/>